<protein>
    <submittedName>
        <fullName evidence="3">ABC transporter substrate-binding protein</fullName>
    </submittedName>
</protein>
<dbReference type="InterPro" id="IPR050902">
    <property type="entry name" value="ABC_Transporter_SBP"/>
</dbReference>
<gene>
    <name evidence="3" type="ORF">V8N49_12915</name>
</gene>
<dbReference type="PROSITE" id="PS50983">
    <property type="entry name" value="FE_B12_PBP"/>
    <property type="match status" value="1"/>
</dbReference>
<comment type="caution">
    <text evidence="3">The sequence shown here is derived from an EMBL/GenBank/DDBJ whole genome shotgun (WGS) entry which is preliminary data.</text>
</comment>
<organism evidence="3 4">
    <name type="scientific">Erwinia aphidicola</name>
    <dbReference type="NCBI Taxonomy" id="68334"/>
    <lineage>
        <taxon>Bacteria</taxon>
        <taxon>Pseudomonadati</taxon>
        <taxon>Pseudomonadota</taxon>
        <taxon>Gammaproteobacteria</taxon>
        <taxon>Enterobacterales</taxon>
        <taxon>Erwiniaceae</taxon>
        <taxon>Erwinia</taxon>
    </lineage>
</organism>
<dbReference type="Proteomes" id="UP001306592">
    <property type="component" value="Unassembled WGS sequence"/>
</dbReference>
<evidence type="ECO:0000259" key="2">
    <source>
        <dbReference type="PROSITE" id="PS50983"/>
    </source>
</evidence>
<keyword evidence="4" id="KW-1185">Reference proteome</keyword>
<keyword evidence="1" id="KW-0732">Signal</keyword>
<dbReference type="SUPFAM" id="SSF53807">
    <property type="entry name" value="Helical backbone' metal receptor"/>
    <property type="match status" value="1"/>
</dbReference>
<dbReference type="Gene3D" id="3.40.50.1980">
    <property type="entry name" value="Nitrogenase molybdenum iron protein domain"/>
    <property type="match status" value="2"/>
</dbReference>
<dbReference type="InterPro" id="IPR002491">
    <property type="entry name" value="ABC_transptr_periplasmic_BD"/>
</dbReference>
<feature type="chain" id="PRO_5045925983" evidence="1">
    <location>
        <begin position="25"/>
        <end position="378"/>
    </location>
</feature>
<dbReference type="Pfam" id="PF01497">
    <property type="entry name" value="Peripla_BP_2"/>
    <property type="match status" value="1"/>
</dbReference>
<sequence>MKIRSTIGAVPALLLCTLPSLAFATTYPLTVTDMDGQKVVIKQEPKRVILQDGREILSLALLDRDNPFQRVVAWNNLMKKQDTGSWNMLKQKWPQAQEILDMGFSDQGEVNLETVIAKQPDLMIAQLRAKPALKQTGVLAQLSALNIPVLFVDDELHPVEHTAASVTLLGQVLNKEANAKAYTDWYQHKLSTMQAAVKDVTPKPTVFVEPIAGVGGGGESCCFTHGHNGWGGLIEATGAKNIGSELLPGTSGTVAVEKVISMNPDYYVMSGSKRGGKGNAVIPLGYNTDVSEIKASFDHLRNRTGVKDIPAVKAGKVAAVYHHFYNHPYNIIGMEMLAKDFYPQQFKDVNPTADYHTIIRNFTKLPDEPINLEYHPEQ</sequence>
<name>A0ABU8DJ32_ERWAP</name>
<reference evidence="3 4" key="1">
    <citation type="submission" date="2024-02" db="EMBL/GenBank/DDBJ databases">
        <title>First report Erwinia aphidicola in onion in Chile.</title>
        <authorList>
            <person name="Valenzuela M."/>
            <person name="Pena M."/>
            <person name="Dutta B."/>
        </authorList>
    </citation>
    <scope>NUCLEOTIDE SEQUENCE [LARGE SCALE GENOMIC DNA]</scope>
    <source>
        <strain evidence="3 4">QCJ3A</strain>
    </source>
</reference>
<proteinExistence type="predicted"/>
<evidence type="ECO:0000313" key="4">
    <source>
        <dbReference type="Proteomes" id="UP001306592"/>
    </source>
</evidence>
<feature type="signal peptide" evidence="1">
    <location>
        <begin position="1"/>
        <end position="24"/>
    </location>
</feature>
<feature type="domain" description="Fe/B12 periplasmic-binding" evidence="2">
    <location>
        <begin position="47"/>
        <end position="349"/>
    </location>
</feature>
<dbReference type="PANTHER" id="PTHR30535:SF34">
    <property type="entry name" value="MOLYBDATE-BINDING PROTEIN MOLA"/>
    <property type="match status" value="1"/>
</dbReference>
<dbReference type="PANTHER" id="PTHR30535">
    <property type="entry name" value="VITAMIN B12-BINDING PROTEIN"/>
    <property type="match status" value="1"/>
</dbReference>
<accession>A0ABU8DJ32</accession>
<evidence type="ECO:0000313" key="3">
    <source>
        <dbReference type="EMBL" id="MEI2682554.1"/>
    </source>
</evidence>
<evidence type="ECO:0000256" key="1">
    <source>
        <dbReference type="SAM" id="SignalP"/>
    </source>
</evidence>
<dbReference type="RefSeq" id="WP_099754760.1">
    <property type="nucleotide sequence ID" value="NZ_JBANEI010000008.1"/>
</dbReference>
<dbReference type="EMBL" id="JBANEI010000008">
    <property type="protein sequence ID" value="MEI2682554.1"/>
    <property type="molecule type" value="Genomic_DNA"/>
</dbReference>